<dbReference type="InterPro" id="IPR000326">
    <property type="entry name" value="PAP2/HPO"/>
</dbReference>
<keyword evidence="1" id="KW-0472">Membrane</keyword>
<dbReference type="CDD" id="cd03396">
    <property type="entry name" value="PAP2_like_6"/>
    <property type="match status" value="1"/>
</dbReference>
<organism evidence="3 4">
    <name type="scientific">Hydrogenophaga borbori</name>
    <dbReference type="NCBI Taxonomy" id="2294117"/>
    <lineage>
        <taxon>Bacteria</taxon>
        <taxon>Pseudomonadati</taxon>
        <taxon>Pseudomonadota</taxon>
        <taxon>Betaproteobacteria</taxon>
        <taxon>Burkholderiales</taxon>
        <taxon>Comamonadaceae</taxon>
        <taxon>Hydrogenophaga</taxon>
    </lineage>
</organism>
<dbReference type="EMBL" id="QVLS01000010">
    <property type="protein sequence ID" value="RFP77650.1"/>
    <property type="molecule type" value="Genomic_DNA"/>
</dbReference>
<keyword evidence="1" id="KW-1133">Transmembrane helix</keyword>
<protein>
    <submittedName>
        <fullName evidence="3">PAP2 family protein</fullName>
    </submittedName>
</protein>
<comment type="caution">
    <text evidence="3">The sequence shown here is derived from an EMBL/GenBank/DDBJ whole genome shotgun (WGS) entry which is preliminary data.</text>
</comment>
<feature type="transmembrane region" description="Helical" evidence="1">
    <location>
        <begin position="12"/>
        <end position="32"/>
    </location>
</feature>
<keyword evidence="1" id="KW-0812">Transmembrane</keyword>
<dbReference type="Pfam" id="PF01569">
    <property type="entry name" value="PAP2"/>
    <property type="match status" value="1"/>
</dbReference>
<sequence>MPTTPPSATTPVFALPRPFLWLGGFLAFTLLWDLSGLDMAVMRAVGSPQGFALRHDWLLERVLHDGLHKTMVAAFVLLCGWALWPRAHLPRRERVAVLALAVLSLLAVNLVKYNSLTSCPWELEAFGRNARWVSHWAWGQADGGTGRCFPGGHASSGFAFLALCLPWLLPPEGVQRRRVVGLRWLAAALGVGLLSGVVQTLRGAHFPSHTMWTLLICASVSLAGWQFVRSHLGTAKARARLGE</sequence>
<dbReference type="InterPro" id="IPR036938">
    <property type="entry name" value="PAP2/HPO_sf"/>
</dbReference>
<evidence type="ECO:0000313" key="3">
    <source>
        <dbReference type="EMBL" id="RFP77650.1"/>
    </source>
</evidence>
<dbReference type="AlphaFoldDB" id="A0A372EGR9"/>
<keyword evidence="4" id="KW-1185">Reference proteome</keyword>
<reference evidence="3 4" key="1">
    <citation type="submission" date="2018-08" db="EMBL/GenBank/DDBJ databases">
        <title>Hydrogenophaga sp. LA-38 isolated from sludge.</title>
        <authorList>
            <person name="Im W.-T."/>
        </authorList>
    </citation>
    <scope>NUCLEOTIDE SEQUENCE [LARGE SCALE GENOMIC DNA]</scope>
    <source>
        <strain evidence="3 4">LA-38</strain>
    </source>
</reference>
<gene>
    <name evidence="3" type="ORF">DY262_15720</name>
</gene>
<evidence type="ECO:0000259" key="2">
    <source>
        <dbReference type="Pfam" id="PF01569"/>
    </source>
</evidence>
<dbReference type="RefSeq" id="WP_116960048.1">
    <property type="nucleotide sequence ID" value="NZ_QVLS01000010.1"/>
</dbReference>
<dbReference type="SUPFAM" id="SSF48317">
    <property type="entry name" value="Acid phosphatase/Vanadium-dependent haloperoxidase"/>
    <property type="match status" value="1"/>
</dbReference>
<accession>A0A372EGR9</accession>
<dbReference type="Gene3D" id="1.20.144.10">
    <property type="entry name" value="Phosphatidic acid phosphatase type 2/haloperoxidase"/>
    <property type="match status" value="1"/>
</dbReference>
<proteinExistence type="predicted"/>
<evidence type="ECO:0000256" key="1">
    <source>
        <dbReference type="SAM" id="Phobius"/>
    </source>
</evidence>
<feature type="transmembrane region" description="Helical" evidence="1">
    <location>
        <begin position="66"/>
        <end position="84"/>
    </location>
</feature>
<feature type="transmembrane region" description="Helical" evidence="1">
    <location>
        <begin position="181"/>
        <end position="198"/>
    </location>
</feature>
<feature type="transmembrane region" description="Helical" evidence="1">
    <location>
        <begin position="210"/>
        <end position="228"/>
    </location>
</feature>
<name>A0A372EGR9_9BURK</name>
<feature type="domain" description="Phosphatidic acid phosphatase type 2/haloperoxidase" evidence="2">
    <location>
        <begin position="97"/>
        <end position="229"/>
    </location>
</feature>
<dbReference type="Proteomes" id="UP000261931">
    <property type="component" value="Unassembled WGS sequence"/>
</dbReference>
<evidence type="ECO:0000313" key="4">
    <source>
        <dbReference type="Proteomes" id="UP000261931"/>
    </source>
</evidence>